<keyword evidence="8" id="KW-0732">Signal</keyword>
<dbReference type="Pfam" id="PF04347">
    <property type="entry name" value="FliO"/>
    <property type="match status" value="1"/>
</dbReference>
<feature type="transmembrane region" description="Helical" evidence="7">
    <location>
        <begin position="26"/>
        <end position="50"/>
    </location>
</feature>
<gene>
    <name evidence="9" type="ORF">SAMN02745746_02145</name>
</gene>
<dbReference type="GO" id="GO:0009425">
    <property type="term" value="C:bacterial-type flagellum basal body"/>
    <property type="evidence" value="ECO:0007669"/>
    <property type="project" value="UniProtKB-SubCell"/>
</dbReference>
<keyword evidence="5 7" id="KW-0975">Bacterial flagellum</keyword>
<name>A0A1Y6BXI3_9NEIS</name>
<evidence type="ECO:0000256" key="6">
    <source>
        <dbReference type="ARBA" id="ARBA00037937"/>
    </source>
</evidence>
<reference evidence="10" key="1">
    <citation type="submission" date="2017-04" db="EMBL/GenBank/DDBJ databases">
        <authorList>
            <person name="Varghese N."/>
            <person name="Submissions S."/>
        </authorList>
    </citation>
    <scope>NUCLEOTIDE SEQUENCE [LARGE SCALE GENOMIC DNA]</scope>
    <source>
        <strain evidence="10">DSM 22618</strain>
    </source>
</reference>
<evidence type="ECO:0000313" key="9">
    <source>
        <dbReference type="EMBL" id="SMF24951.1"/>
    </source>
</evidence>
<evidence type="ECO:0000256" key="8">
    <source>
        <dbReference type="SAM" id="SignalP"/>
    </source>
</evidence>
<keyword evidence="3 7" id="KW-1133">Transmembrane helix</keyword>
<keyword evidence="4 7" id="KW-0472">Membrane</keyword>
<sequence>MRGLLLLLLALPAAAAASSPTPPGPLMSLLQVVIGLAIVLLAIVGVAWLFRRLSGGMLPGSHRLRVVSGLMVGQRERVVIVELEGEWLVLGVTSQAVNLLTRLPRPDDADDVAATPGEPFARWLKKALNASRPPSGPSAS</sequence>
<organism evidence="9 10">
    <name type="scientific">Pseudogulbenkiania subflava DSM 22618</name>
    <dbReference type="NCBI Taxonomy" id="1123014"/>
    <lineage>
        <taxon>Bacteria</taxon>
        <taxon>Pseudomonadati</taxon>
        <taxon>Pseudomonadota</taxon>
        <taxon>Betaproteobacteria</taxon>
        <taxon>Neisseriales</taxon>
        <taxon>Chromobacteriaceae</taxon>
        <taxon>Pseudogulbenkiania</taxon>
    </lineage>
</organism>
<evidence type="ECO:0000256" key="5">
    <source>
        <dbReference type="ARBA" id="ARBA00023143"/>
    </source>
</evidence>
<dbReference type="PANTHER" id="PTHR38766">
    <property type="entry name" value="FLAGELLAR PROTEIN FLIO"/>
    <property type="match status" value="1"/>
</dbReference>
<keyword evidence="1 7" id="KW-1003">Cell membrane</keyword>
<keyword evidence="9" id="KW-0969">Cilium</keyword>
<evidence type="ECO:0000256" key="4">
    <source>
        <dbReference type="ARBA" id="ARBA00023136"/>
    </source>
</evidence>
<keyword evidence="9" id="KW-0282">Flagellum</keyword>
<proteinExistence type="inferred from homology"/>
<evidence type="ECO:0000256" key="3">
    <source>
        <dbReference type="ARBA" id="ARBA00022989"/>
    </source>
</evidence>
<evidence type="ECO:0000256" key="2">
    <source>
        <dbReference type="ARBA" id="ARBA00022692"/>
    </source>
</evidence>
<dbReference type="InterPro" id="IPR022781">
    <property type="entry name" value="Flagellar_biosynth_FliO"/>
</dbReference>
<comment type="similarity">
    <text evidence="6 7">Belongs to the FliO/MopB family.</text>
</comment>
<evidence type="ECO:0000313" key="10">
    <source>
        <dbReference type="Proteomes" id="UP000192920"/>
    </source>
</evidence>
<evidence type="ECO:0000256" key="1">
    <source>
        <dbReference type="ARBA" id="ARBA00022475"/>
    </source>
</evidence>
<dbReference type="STRING" id="1123014.SAMN02745746_02145"/>
<dbReference type="Proteomes" id="UP000192920">
    <property type="component" value="Unassembled WGS sequence"/>
</dbReference>
<comment type="subcellular location">
    <subcellularLocation>
        <location evidence="7">Cell membrane</location>
    </subcellularLocation>
    <subcellularLocation>
        <location evidence="7">Bacterial flagellum basal body</location>
    </subcellularLocation>
</comment>
<dbReference type="EMBL" id="FXAG01000010">
    <property type="protein sequence ID" value="SMF24951.1"/>
    <property type="molecule type" value="Genomic_DNA"/>
</dbReference>
<feature type="chain" id="PRO_5012260910" description="Flagellar protein" evidence="8">
    <location>
        <begin position="16"/>
        <end position="140"/>
    </location>
</feature>
<dbReference type="InterPro" id="IPR052205">
    <property type="entry name" value="FliO/MopB"/>
</dbReference>
<keyword evidence="9" id="KW-0966">Cell projection</keyword>
<accession>A0A1Y6BXI3</accession>
<evidence type="ECO:0000256" key="7">
    <source>
        <dbReference type="RuleBase" id="RU362064"/>
    </source>
</evidence>
<dbReference type="NCBIfam" id="TIGR03500">
    <property type="entry name" value="FliO_TIGR"/>
    <property type="match status" value="1"/>
</dbReference>
<dbReference type="GO" id="GO:0005886">
    <property type="term" value="C:plasma membrane"/>
    <property type="evidence" value="ECO:0007669"/>
    <property type="project" value="UniProtKB-SubCell"/>
</dbReference>
<feature type="signal peptide" evidence="8">
    <location>
        <begin position="1"/>
        <end position="15"/>
    </location>
</feature>
<keyword evidence="2 7" id="KW-0812">Transmembrane</keyword>
<dbReference type="RefSeq" id="WP_085276401.1">
    <property type="nucleotide sequence ID" value="NZ_FXAG01000010.1"/>
</dbReference>
<dbReference type="GO" id="GO:0044781">
    <property type="term" value="P:bacterial-type flagellum organization"/>
    <property type="evidence" value="ECO:0007669"/>
    <property type="project" value="UniProtKB-UniRule"/>
</dbReference>
<dbReference type="PANTHER" id="PTHR38766:SF1">
    <property type="entry name" value="FLAGELLAR PROTEIN FLIO"/>
    <property type="match status" value="1"/>
</dbReference>
<keyword evidence="10" id="KW-1185">Reference proteome</keyword>
<protein>
    <recommendedName>
        <fullName evidence="7">Flagellar protein</fullName>
    </recommendedName>
</protein>
<dbReference type="AlphaFoldDB" id="A0A1Y6BXI3"/>